<evidence type="ECO:0000313" key="3">
    <source>
        <dbReference type="EMBL" id="MDJ1369903.1"/>
    </source>
</evidence>
<sequence>MSELHDLSAVTQRRMLASGELRSLELVDHYLDRIAAKNDELRGFITVTTDAARERAEQLDTQRDAGDEAASDLHAAPLWGMPFGDKDLTDRAGVPTTYGSRAMVGYVPTETSATPLAMDAAGGVSLGKTNTPEFGFPSYTENLLEGGVARNPWDTSRGPGGSSGGAAVSVAAGLLPFAPGSDGGGSIRIPAAACGLVGLKPSRGRVPGGSGVDALAGLAVEGPIGRSIEDVALLLDGMIPRREDDRPRDQFALTAPGGERSYLESLHEPSRRLKIGWNTWSPWATDYEITLDDGAAGVLEDTVRLAERLGHTVERVEPRPFPEYVRAFRAIWQGGASAMPLDDATLAGIEPLTRWIIEEGRKLPARTVVEALRTLSGFERQIIADYDSYDVVLTPSLAMSPRPIGWYDTSDGNRNFIQQCQYTPYTSYLNVAGLPAITLPIAVDPLPWGVQAIGRPGTESTLLRFGRELERELQWQDRHPSTW</sequence>
<feature type="domain" description="Amidase" evidence="2">
    <location>
        <begin position="25"/>
        <end position="463"/>
    </location>
</feature>
<dbReference type="PROSITE" id="PS00571">
    <property type="entry name" value="AMIDASES"/>
    <property type="match status" value="1"/>
</dbReference>
<dbReference type="PANTHER" id="PTHR11895:SF7">
    <property type="entry name" value="GLUTAMYL-TRNA(GLN) AMIDOTRANSFERASE SUBUNIT A, MITOCHONDRIAL"/>
    <property type="match status" value="1"/>
</dbReference>
<dbReference type="InterPro" id="IPR023631">
    <property type="entry name" value="Amidase_dom"/>
</dbReference>
<evidence type="ECO:0000313" key="4">
    <source>
        <dbReference type="Proteomes" id="UP001170379"/>
    </source>
</evidence>
<reference evidence="3" key="1">
    <citation type="submission" date="2018-03" db="EMBL/GenBank/DDBJ databases">
        <authorList>
            <person name="Nunes O.C."/>
            <person name="Lopes A.R."/>
            <person name="Froufe H."/>
            <person name="Munoz-Merida A."/>
            <person name="Barroso C."/>
            <person name="Egas C."/>
        </authorList>
    </citation>
    <scope>NUCLEOTIDE SEQUENCE</scope>
    <source>
        <strain evidence="3">ON4</strain>
    </source>
</reference>
<accession>A0ABT7C3S3</accession>
<dbReference type="Gene3D" id="3.90.1300.10">
    <property type="entry name" value="Amidase signature (AS) domain"/>
    <property type="match status" value="1"/>
</dbReference>
<reference evidence="3" key="2">
    <citation type="journal article" date="2022" name="Sci. Rep.">
        <title>In silico prediction of the enzymes involved in the degradation of the herbicide molinate by Gulosibacter molinativorax ON4T.</title>
        <authorList>
            <person name="Lopes A.R."/>
            <person name="Bunin E."/>
            <person name="Viana A.T."/>
            <person name="Froufe H."/>
            <person name="Munoz-Merida A."/>
            <person name="Pinho D."/>
            <person name="Figueiredo J."/>
            <person name="Barroso C."/>
            <person name="Vaz-Moreira I."/>
            <person name="Bellanger X."/>
            <person name="Egas C."/>
            <person name="Nunes O.C."/>
        </authorList>
    </citation>
    <scope>NUCLEOTIDE SEQUENCE</scope>
    <source>
        <strain evidence="3">ON4</strain>
    </source>
</reference>
<dbReference type="EMBL" id="PXVD01000001">
    <property type="protein sequence ID" value="MDJ1369903.1"/>
    <property type="molecule type" value="Genomic_DNA"/>
</dbReference>
<dbReference type="SUPFAM" id="SSF75304">
    <property type="entry name" value="Amidase signature (AS) enzymes"/>
    <property type="match status" value="1"/>
</dbReference>
<name>A0ABT7C3S3_9MICO</name>
<dbReference type="InterPro" id="IPR000120">
    <property type="entry name" value="Amidase"/>
</dbReference>
<comment type="similarity">
    <text evidence="1">Belongs to the amidase family.</text>
</comment>
<keyword evidence="4" id="KW-1185">Reference proteome</keyword>
<protein>
    <submittedName>
        <fullName evidence="3">Amidase</fullName>
    </submittedName>
</protein>
<evidence type="ECO:0000256" key="1">
    <source>
        <dbReference type="ARBA" id="ARBA00009199"/>
    </source>
</evidence>
<dbReference type="InterPro" id="IPR036928">
    <property type="entry name" value="AS_sf"/>
</dbReference>
<dbReference type="InterPro" id="IPR020556">
    <property type="entry name" value="Amidase_CS"/>
</dbReference>
<dbReference type="RefSeq" id="WP_026935574.1">
    <property type="nucleotide sequence ID" value="NZ_CP028426.1"/>
</dbReference>
<dbReference type="PANTHER" id="PTHR11895">
    <property type="entry name" value="TRANSAMIDASE"/>
    <property type="match status" value="1"/>
</dbReference>
<gene>
    <name evidence="3" type="ORF">C7K25_00700</name>
</gene>
<dbReference type="Proteomes" id="UP001170379">
    <property type="component" value="Unassembled WGS sequence"/>
</dbReference>
<proteinExistence type="inferred from homology"/>
<organism evidence="3 4">
    <name type="scientific">Gulosibacter molinativorax</name>
    <dbReference type="NCBI Taxonomy" id="256821"/>
    <lineage>
        <taxon>Bacteria</taxon>
        <taxon>Bacillati</taxon>
        <taxon>Actinomycetota</taxon>
        <taxon>Actinomycetes</taxon>
        <taxon>Micrococcales</taxon>
        <taxon>Microbacteriaceae</taxon>
        <taxon>Gulosibacter</taxon>
    </lineage>
</organism>
<evidence type="ECO:0000259" key="2">
    <source>
        <dbReference type="Pfam" id="PF01425"/>
    </source>
</evidence>
<dbReference type="Pfam" id="PF01425">
    <property type="entry name" value="Amidase"/>
    <property type="match status" value="1"/>
</dbReference>
<comment type="caution">
    <text evidence="3">The sequence shown here is derived from an EMBL/GenBank/DDBJ whole genome shotgun (WGS) entry which is preliminary data.</text>
</comment>